<name>A0AAJ4P8N9_9STAP</name>
<evidence type="ECO:0000256" key="2">
    <source>
        <dbReference type="ARBA" id="ARBA00023163"/>
    </source>
</evidence>
<organism evidence="4 5">
    <name type="scientific">Macrococcoides bohemicum</name>
    <dbReference type="NCBI Taxonomy" id="1903056"/>
    <lineage>
        <taxon>Bacteria</taxon>
        <taxon>Bacillati</taxon>
        <taxon>Bacillota</taxon>
        <taxon>Bacilli</taxon>
        <taxon>Bacillales</taxon>
        <taxon>Staphylococcaceae</taxon>
        <taxon>Macrococcoides</taxon>
    </lineage>
</organism>
<evidence type="ECO:0000313" key="4">
    <source>
        <dbReference type="EMBL" id="QYA42696.1"/>
    </source>
</evidence>
<dbReference type="Pfam" id="PF13305">
    <property type="entry name" value="TetR_C_33"/>
    <property type="match status" value="1"/>
</dbReference>
<evidence type="ECO:0000256" key="1">
    <source>
        <dbReference type="ARBA" id="ARBA00023015"/>
    </source>
</evidence>
<evidence type="ECO:0000259" key="3">
    <source>
        <dbReference type="Pfam" id="PF13305"/>
    </source>
</evidence>
<sequence>MKKRGKITNDLIIETTLKILNEKSPAQLELKELAQLLNIKSPSLYKHISNLAHLHDLMAQYSLNMLLNVIEDAHQFDKSDDNLKSILIAYRSFAKESPSLYEYAQNTNYWQSDETRQLSDKIVNHFNNLMGGSHNEVGVHKIRMIRSFLTGFIHLELNNGFSMDESVESSFLCGINNIIQK</sequence>
<proteinExistence type="predicted"/>
<reference evidence="4 5" key="1">
    <citation type="submission" date="2021-07" db="EMBL/GenBank/DDBJ databases">
        <title>Prevalence and characterization of methicillin-resistant Macrococcus spp. in food producing animals and meat in Switzerland in 2019.</title>
        <authorList>
            <person name="Keller J.E."/>
            <person name="Schwendener S."/>
            <person name="Neuenschwander J."/>
            <person name="Overesch G."/>
            <person name="Perreten V."/>
        </authorList>
    </citation>
    <scope>NUCLEOTIDE SEQUENCE [LARGE SCALE GENOMIC DNA]</scope>
    <source>
        <strain evidence="4 5">19Msa0936</strain>
    </source>
</reference>
<evidence type="ECO:0000313" key="5">
    <source>
        <dbReference type="Proteomes" id="UP000826802"/>
    </source>
</evidence>
<accession>A0AAJ4P8N9</accession>
<gene>
    <name evidence="4" type="ORF">KYI11_01785</name>
</gene>
<dbReference type="Proteomes" id="UP000826802">
    <property type="component" value="Chromosome"/>
</dbReference>
<dbReference type="AlphaFoldDB" id="A0AAJ4P8N9"/>
<dbReference type="EMBL" id="CP079981">
    <property type="protein sequence ID" value="QYA42696.1"/>
    <property type="molecule type" value="Genomic_DNA"/>
</dbReference>
<protein>
    <submittedName>
        <fullName evidence="4">WHG domain-containing protein</fullName>
    </submittedName>
</protein>
<dbReference type="RefSeq" id="WP_219503415.1">
    <property type="nucleotide sequence ID" value="NZ_CP079981.1"/>
</dbReference>
<keyword evidence="1" id="KW-0805">Transcription regulation</keyword>
<feature type="domain" description="HTH-type transcriptional regulator MT1864/Rv1816-like C-terminal" evidence="3">
    <location>
        <begin position="84"/>
        <end position="171"/>
    </location>
</feature>
<dbReference type="InterPro" id="IPR025996">
    <property type="entry name" value="MT1864/Rv1816-like_C"/>
</dbReference>
<keyword evidence="2" id="KW-0804">Transcription</keyword>
<keyword evidence="5" id="KW-1185">Reference proteome</keyword>